<dbReference type="AlphaFoldDB" id="A0A964TBJ8"/>
<gene>
    <name evidence="2" type="ORF">GTQ34_07880</name>
</gene>
<dbReference type="InterPro" id="IPR036812">
    <property type="entry name" value="NAD(P)_OxRdtase_dom_sf"/>
</dbReference>
<dbReference type="InterPro" id="IPR023210">
    <property type="entry name" value="NADP_OxRdtase_dom"/>
</dbReference>
<evidence type="ECO:0000313" key="3">
    <source>
        <dbReference type="Proteomes" id="UP000667650"/>
    </source>
</evidence>
<accession>A0A964TBJ8</accession>
<reference evidence="2" key="1">
    <citation type="submission" date="2020-01" db="EMBL/GenBank/DDBJ databases">
        <title>Muricauda ochracea sp. nov., isolated from a tidal flat of Garorim bay in Korea.</title>
        <authorList>
            <person name="Kim D."/>
            <person name="Yoo Y."/>
            <person name="Kim J.-J."/>
        </authorList>
    </citation>
    <scope>NUCLEOTIDE SEQUENCE</scope>
    <source>
        <strain evidence="2">JGD-17</strain>
    </source>
</reference>
<dbReference type="InterPro" id="IPR050523">
    <property type="entry name" value="AKR_Detox_Biosynth"/>
</dbReference>
<dbReference type="Proteomes" id="UP000667650">
    <property type="component" value="Unassembled WGS sequence"/>
</dbReference>
<dbReference type="RefSeq" id="WP_166523233.1">
    <property type="nucleotide sequence ID" value="NZ_JAAABI010000002.1"/>
</dbReference>
<organism evidence="2 3">
    <name type="scientific">Flagellimonas ochracea</name>
    <dbReference type="NCBI Taxonomy" id="2696472"/>
    <lineage>
        <taxon>Bacteria</taxon>
        <taxon>Pseudomonadati</taxon>
        <taxon>Bacteroidota</taxon>
        <taxon>Flavobacteriia</taxon>
        <taxon>Flavobacteriales</taxon>
        <taxon>Flavobacteriaceae</taxon>
        <taxon>Flagellimonas</taxon>
    </lineage>
</organism>
<dbReference type="PANTHER" id="PTHR43364">
    <property type="entry name" value="NADH-SPECIFIC METHYLGLYOXAL REDUCTASE-RELATED"/>
    <property type="match status" value="1"/>
</dbReference>
<dbReference type="Pfam" id="PF00248">
    <property type="entry name" value="Aldo_ket_red"/>
    <property type="match status" value="1"/>
</dbReference>
<sequence>MELTETFSRIISGCMTWGSWGKKLSTNEMIGLIDHCLEHGLTTFDHADIYGDYGTEADFGKAFANSKIARTDIQLISKCGIQMTSGRKNRLKHYDYSKEYIVWSAEESLKKLKTDYLDLFLLHRPSPLMVPEYVAEAAMALLKDGKIKEFGVSNFAPSQVALLEKMIPVSCNQVEFSLTHTTPMYDGTFDDCILHGRAAMAWSPLGSVFRKKTEQTKRIQKTMQQLEEKYDADASQLLLAWILKHPAKVHPVIGTTNNERIMEAVKAVEIDLELQDWFTLLEASQGHEVP</sequence>
<proteinExistence type="predicted"/>
<comment type="caution">
    <text evidence="2">The sequence shown here is derived from an EMBL/GenBank/DDBJ whole genome shotgun (WGS) entry which is preliminary data.</text>
</comment>
<dbReference type="CDD" id="cd19092">
    <property type="entry name" value="AKR_BsYcsN_EcYdhF-like"/>
    <property type="match status" value="1"/>
</dbReference>
<dbReference type="GO" id="GO:0005829">
    <property type="term" value="C:cytosol"/>
    <property type="evidence" value="ECO:0007669"/>
    <property type="project" value="TreeGrafter"/>
</dbReference>
<dbReference type="EMBL" id="JAAABI010000002">
    <property type="protein sequence ID" value="NAY91832.1"/>
    <property type="molecule type" value="Genomic_DNA"/>
</dbReference>
<name>A0A964TBJ8_9FLAO</name>
<dbReference type="PANTHER" id="PTHR43364:SF1">
    <property type="entry name" value="OXIDOREDUCTASE YDHF"/>
    <property type="match status" value="1"/>
</dbReference>
<keyword evidence="3" id="KW-1185">Reference proteome</keyword>
<dbReference type="SUPFAM" id="SSF51430">
    <property type="entry name" value="NAD(P)-linked oxidoreductase"/>
    <property type="match status" value="1"/>
</dbReference>
<evidence type="ECO:0000313" key="2">
    <source>
        <dbReference type="EMBL" id="NAY91832.1"/>
    </source>
</evidence>
<protein>
    <submittedName>
        <fullName evidence="2">Aldo/keto reductase</fullName>
    </submittedName>
</protein>
<dbReference type="Gene3D" id="3.20.20.100">
    <property type="entry name" value="NADP-dependent oxidoreductase domain"/>
    <property type="match status" value="1"/>
</dbReference>
<feature type="domain" description="NADP-dependent oxidoreductase" evidence="1">
    <location>
        <begin position="9"/>
        <end position="277"/>
    </location>
</feature>
<evidence type="ECO:0000259" key="1">
    <source>
        <dbReference type="Pfam" id="PF00248"/>
    </source>
</evidence>